<dbReference type="RefSeq" id="WP_386375777.1">
    <property type="nucleotide sequence ID" value="NZ_JBHUMP010000022.1"/>
</dbReference>
<dbReference type="PANTHER" id="PTHR35802:SF1">
    <property type="entry name" value="PROTEASE SYNTHASE AND SPORULATION PROTEIN PAI 2"/>
    <property type="match status" value="1"/>
</dbReference>
<dbReference type="EMBL" id="JBHUMP010000022">
    <property type="protein sequence ID" value="MFD2741350.1"/>
    <property type="molecule type" value="Genomic_DNA"/>
</dbReference>
<name>A0ABW5U710_9RHOB</name>
<dbReference type="InterPro" id="IPR007396">
    <property type="entry name" value="TR_PAI2-type"/>
</dbReference>
<protein>
    <submittedName>
        <fullName evidence="1">FMN-binding negative transcriptional regulator</fullName>
    </submittedName>
</protein>
<dbReference type="Gene3D" id="2.30.110.10">
    <property type="entry name" value="Electron Transport, Fmn-binding Protein, Chain A"/>
    <property type="match status" value="1"/>
</dbReference>
<evidence type="ECO:0000313" key="1">
    <source>
        <dbReference type="EMBL" id="MFD2741350.1"/>
    </source>
</evidence>
<keyword evidence="2" id="KW-1185">Reference proteome</keyword>
<dbReference type="Pfam" id="PF04299">
    <property type="entry name" value="FMN_bind_2"/>
    <property type="match status" value="1"/>
</dbReference>
<sequence>MFQPPVFREDRPEVMQALMRAHPFATLVSAATGPLTAEHVPLVLHEGEGARGVLRGHLGAGNPLFRETEGRIEVLTIFQGPQAYVMPSWYASKREHGKVVPTWNYVVVHARGRLRFTRETYWLLRHLQDLTAQQEGQRPQPWAVTDAPEDFVMRQLRGLVGFEIEIEELAGTWKVSQNKESTDRQGVEAGLGAQESAEEQAVAALVRERARV</sequence>
<dbReference type="SUPFAM" id="SSF50475">
    <property type="entry name" value="FMN-binding split barrel"/>
    <property type="match status" value="1"/>
</dbReference>
<dbReference type="PIRSF" id="PIRSF010372">
    <property type="entry name" value="PaiB"/>
    <property type="match status" value="1"/>
</dbReference>
<organism evidence="1 2">
    <name type="scientific">Sulfitobacter aestuarii</name>
    <dbReference type="NCBI Taxonomy" id="2161676"/>
    <lineage>
        <taxon>Bacteria</taxon>
        <taxon>Pseudomonadati</taxon>
        <taxon>Pseudomonadota</taxon>
        <taxon>Alphaproteobacteria</taxon>
        <taxon>Rhodobacterales</taxon>
        <taxon>Roseobacteraceae</taxon>
        <taxon>Sulfitobacter</taxon>
    </lineage>
</organism>
<dbReference type="PANTHER" id="PTHR35802">
    <property type="entry name" value="PROTEASE SYNTHASE AND SPORULATION PROTEIN PAI 2"/>
    <property type="match status" value="1"/>
</dbReference>
<dbReference type="Proteomes" id="UP001597474">
    <property type="component" value="Unassembled WGS sequence"/>
</dbReference>
<gene>
    <name evidence="1" type="ORF">ACFSUD_17380</name>
</gene>
<accession>A0ABW5U710</accession>
<dbReference type="InterPro" id="IPR012349">
    <property type="entry name" value="Split_barrel_FMN-bd"/>
</dbReference>
<proteinExistence type="predicted"/>
<evidence type="ECO:0000313" key="2">
    <source>
        <dbReference type="Proteomes" id="UP001597474"/>
    </source>
</evidence>
<reference evidence="2" key="1">
    <citation type="journal article" date="2019" name="Int. J. Syst. Evol. Microbiol.">
        <title>The Global Catalogue of Microorganisms (GCM) 10K type strain sequencing project: providing services to taxonomists for standard genome sequencing and annotation.</title>
        <authorList>
            <consortium name="The Broad Institute Genomics Platform"/>
            <consortium name="The Broad Institute Genome Sequencing Center for Infectious Disease"/>
            <person name="Wu L."/>
            <person name="Ma J."/>
        </authorList>
    </citation>
    <scope>NUCLEOTIDE SEQUENCE [LARGE SCALE GENOMIC DNA]</scope>
    <source>
        <strain evidence="2">TISTR 2562</strain>
    </source>
</reference>
<comment type="caution">
    <text evidence="1">The sequence shown here is derived from an EMBL/GenBank/DDBJ whole genome shotgun (WGS) entry which is preliminary data.</text>
</comment>